<sequence>METTANRIAISYGSDTYDDVLEFLYREAEELDERRHHEWLDMLTQDVRYLVPVRITSAHSLDDSALEDMAHFDEDRYSLGKRVARFDTEHAWAEDPPSRTRRFVTNVRAWEGDAAGELVVRSNILLFRSRGDIHDHDLLSGGRTDVLRRENGALRLARRTVLLDESVLRTQNLAVFL</sequence>
<dbReference type="Proteomes" id="UP001162834">
    <property type="component" value="Chromosome"/>
</dbReference>
<proteinExistence type="inferred from homology"/>
<organism evidence="3 4">
    <name type="scientific">Capillimicrobium parvum</name>
    <dbReference type="NCBI Taxonomy" id="2884022"/>
    <lineage>
        <taxon>Bacteria</taxon>
        <taxon>Bacillati</taxon>
        <taxon>Actinomycetota</taxon>
        <taxon>Thermoleophilia</taxon>
        <taxon>Solirubrobacterales</taxon>
        <taxon>Capillimicrobiaceae</taxon>
        <taxon>Capillimicrobium</taxon>
    </lineage>
</organism>
<dbReference type="KEGG" id="sbae:DSM104329_01708"/>
<protein>
    <submittedName>
        <fullName evidence="3">Biphenyl dioxygenase subunit beta</fullName>
        <ecNumber evidence="3">1.14.12.18</ecNumber>
    </submittedName>
</protein>
<reference evidence="3" key="1">
    <citation type="journal article" date="2022" name="Int. J. Syst. Evol. Microbiol.">
        <title>Pseudomonas aegrilactucae sp. nov. and Pseudomonas morbosilactucae sp. nov., pathogens causing bacterial rot of lettuce in Japan.</title>
        <authorList>
            <person name="Sawada H."/>
            <person name="Fujikawa T."/>
            <person name="Satou M."/>
        </authorList>
    </citation>
    <scope>NUCLEOTIDE SEQUENCE</scope>
    <source>
        <strain evidence="3">0166_1</strain>
    </source>
</reference>
<dbReference type="GO" id="GO:0019380">
    <property type="term" value="P:3-phenylpropionate catabolic process"/>
    <property type="evidence" value="ECO:0007669"/>
    <property type="project" value="TreeGrafter"/>
</dbReference>
<dbReference type="InterPro" id="IPR032710">
    <property type="entry name" value="NTF2-like_dom_sf"/>
</dbReference>
<comment type="similarity">
    <text evidence="1">Belongs to the bacterial ring-hydroxylating dioxygenase beta subunit family.</text>
</comment>
<keyword evidence="3" id="KW-0223">Dioxygenase</keyword>
<dbReference type="RefSeq" id="WP_259315010.1">
    <property type="nucleotide sequence ID" value="NZ_CP087164.1"/>
</dbReference>
<accession>A0A9E6XVR9</accession>
<keyword evidence="2 3" id="KW-0560">Oxidoreductase</keyword>
<dbReference type="PANTHER" id="PTHR41534">
    <property type="entry name" value="BLR3401 PROTEIN"/>
    <property type="match status" value="1"/>
</dbReference>
<dbReference type="GO" id="GO:0018687">
    <property type="term" value="F:biphenyl 2,3-dioxygenase activity"/>
    <property type="evidence" value="ECO:0007669"/>
    <property type="project" value="UniProtKB-EC"/>
</dbReference>
<dbReference type="CDD" id="cd00667">
    <property type="entry name" value="ring_hydroxylating_dioxygenases_beta"/>
    <property type="match status" value="1"/>
</dbReference>
<dbReference type="AlphaFoldDB" id="A0A9E6XVR9"/>
<keyword evidence="4" id="KW-1185">Reference proteome</keyword>
<evidence type="ECO:0000256" key="1">
    <source>
        <dbReference type="ARBA" id="ARBA00009570"/>
    </source>
</evidence>
<evidence type="ECO:0000313" key="3">
    <source>
        <dbReference type="EMBL" id="UGS35321.1"/>
    </source>
</evidence>
<dbReference type="EC" id="1.14.12.18" evidence="3"/>
<evidence type="ECO:0000313" key="4">
    <source>
        <dbReference type="Proteomes" id="UP001162834"/>
    </source>
</evidence>
<dbReference type="Pfam" id="PF00866">
    <property type="entry name" value="Ring_hydroxyl_B"/>
    <property type="match status" value="1"/>
</dbReference>
<name>A0A9E6XVR9_9ACTN</name>
<dbReference type="PANTHER" id="PTHR41534:SF2">
    <property type="entry name" value="3-PHENYLPROPIONATE_CINNAMIC ACID DIOXYGENASE SUBUNIT BETA"/>
    <property type="match status" value="1"/>
</dbReference>
<dbReference type="InterPro" id="IPR000391">
    <property type="entry name" value="Rng_hydr_dOase-bsu"/>
</dbReference>
<evidence type="ECO:0000256" key="2">
    <source>
        <dbReference type="ARBA" id="ARBA00023002"/>
    </source>
</evidence>
<gene>
    <name evidence="3" type="primary">bphE_1</name>
    <name evidence="3" type="ORF">DSM104329_01708</name>
</gene>
<dbReference type="SUPFAM" id="SSF54427">
    <property type="entry name" value="NTF2-like"/>
    <property type="match status" value="1"/>
</dbReference>
<dbReference type="NCBIfam" id="NF007479">
    <property type="entry name" value="PRK10069.1"/>
    <property type="match status" value="1"/>
</dbReference>
<dbReference type="EMBL" id="CP087164">
    <property type="protein sequence ID" value="UGS35321.1"/>
    <property type="molecule type" value="Genomic_DNA"/>
</dbReference>
<dbReference type="Gene3D" id="3.10.450.50">
    <property type="match status" value="1"/>
</dbReference>